<evidence type="ECO:0000313" key="2">
    <source>
        <dbReference type="Proteomes" id="UP001231649"/>
    </source>
</evidence>
<proteinExistence type="predicted"/>
<sequence>MFDRKFASLIVFVLCAVYCYDCINVIPERALLKYVNEKYVSNVSIAVRRSSRRGEYVFNVKLINKTSVGNNVTFHLVIYELSTRYNQYVRTLMEFHYKWCDLVLRDMWFGPILRKFGLTDCPTPPGPIVMTNMTFGGKFPFAVLFEKGKLEATWTVGTNGELMGSLEVFVGLGKE</sequence>
<name>A0ACC2QLG4_9NEOP</name>
<accession>A0ACC2QLG4</accession>
<dbReference type="EMBL" id="CM056779">
    <property type="protein sequence ID" value="KAJ8719801.1"/>
    <property type="molecule type" value="Genomic_DNA"/>
</dbReference>
<reference evidence="1" key="1">
    <citation type="submission" date="2023-03" db="EMBL/GenBank/DDBJ databases">
        <title>Chromosome-level genomes of two armyworms, Mythimna separata and Mythimna loreyi, provide insights into the biosynthesis and reception of sex pheromones.</title>
        <authorList>
            <person name="Zhao H."/>
        </authorList>
    </citation>
    <scope>NUCLEOTIDE SEQUENCE</scope>
    <source>
        <strain evidence="1">BeijingLab</strain>
    </source>
</reference>
<gene>
    <name evidence="1" type="ORF">PYW08_011976</name>
</gene>
<keyword evidence="2" id="KW-1185">Reference proteome</keyword>
<organism evidence="1 2">
    <name type="scientific">Mythimna loreyi</name>
    <dbReference type="NCBI Taxonomy" id="667449"/>
    <lineage>
        <taxon>Eukaryota</taxon>
        <taxon>Metazoa</taxon>
        <taxon>Ecdysozoa</taxon>
        <taxon>Arthropoda</taxon>
        <taxon>Hexapoda</taxon>
        <taxon>Insecta</taxon>
        <taxon>Pterygota</taxon>
        <taxon>Neoptera</taxon>
        <taxon>Endopterygota</taxon>
        <taxon>Lepidoptera</taxon>
        <taxon>Glossata</taxon>
        <taxon>Ditrysia</taxon>
        <taxon>Noctuoidea</taxon>
        <taxon>Noctuidae</taxon>
        <taxon>Noctuinae</taxon>
        <taxon>Hadenini</taxon>
        <taxon>Mythimna</taxon>
    </lineage>
</organism>
<protein>
    <submittedName>
        <fullName evidence="1">Uncharacterized protein</fullName>
    </submittedName>
</protein>
<comment type="caution">
    <text evidence="1">The sequence shown here is derived from an EMBL/GenBank/DDBJ whole genome shotgun (WGS) entry which is preliminary data.</text>
</comment>
<evidence type="ECO:0000313" key="1">
    <source>
        <dbReference type="EMBL" id="KAJ8719801.1"/>
    </source>
</evidence>
<dbReference type="Proteomes" id="UP001231649">
    <property type="component" value="Chromosome 3"/>
</dbReference>